<evidence type="ECO:0000256" key="5">
    <source>
        <dbReference type="SAM" id="Coils"/>
    </source>
</evidence>
<dbReference type="NCBIfam" id="TIGR03061">
    <property type="entry name" value="pip_yhgE_Nterm"/>
    <property type="match status" value="1"/>
</dbReference>
<keyword evidence="3 6" id="KW-1133">Transmembrane helix</keyword>
<evidence type="ECO:0000256" key="4">
    <source>
        <dbReference type="ARBA" id="ARBA00023136"/>
    </source>
</evidence>
<keyword evidence="5" id="KW-0175">Coiled coil</keyword>
<dbReference type="Gene3D" id="3.40.1710.10">
    <property type="entry name" value="abc type-2 transporter like domain"/>
    <property type="match status" value="1"/>
</dbReference>
<dbReference type="Proteomes" id="UP001519345">
    <property type="component" value="Unassembled WGS sequence"/>
</dbReference>
<feature type="coiled-coil region" evidence="5">
    <location>
        <begin position="412"/>
        <end position="439"/>
    </location>
</feature>
<dbReference type="NCBIfam" id="TIGR03062">
    <property type="entry name" value="pip_yhgE_Cterm"/>
    <property type="match status" value="1"/>
</dbReference>
<evidence type="ECO:0000256" key="1">
    <source>
        <dbReference type="ARBA" id="ARBA00004141"/>
    </source>
</evidence>
<dbReference type="InterPro" id="IPR051328">
    <property type="entry name" value="T7SS_ABC-Transporter"/>
</dbReference>
<sequence length="816" mass="91243">MKGISHELRGIFASKKLVIALMGIILMPLLYGGLLIWSFWDPYGEIESLPVAVVNEDEGAMLEGEEVQAGDEFIANLQDEAALDFHFVSEAEARRGMNDFEYYFYVHIPEVFSEDVISVMEDEPARGTLYYEVNEDYNFVSSQIADSAISEMEEELSEALTFAYVEVANDSFNTFSNHLNDIEDGTESLLEANYTVLDGAGDLSSGLAELMDGVGELTEGIEQLNTGVKQAEAEWLHVTDTLEHSDQMEEGRSTFASIRDKTEEIEAFLEHGDTHALEEQLDEWLDLVETLNQSLDSYSITENLDHVESVYKDMEKAQQRMDEVAEKLEREEEGMQDVFDESLQLANDVEQFLNEFTVLASEPIETIEEMEAHYHKLPDLLDNHFPEWEENEELVAWYESGLADFEGEPNDQYEMEEQVDNMNRRLVEFQNQMEEEQQSMESIVEPIDDGKQEINKVVTALDTFYDGLDEAEGTLHALESTLQDIQEAGEGLQSYENFNTIETKVYQSVAEVNDGLDNLESVYQTALSYQDEVTSGLAQLSEGTTNASDGASNLEEGIMEANSGGKDLVNGLEDVREGTNEINSNIAELAEVTNGISPSAEQEEMASSPIESQSTFEESNYSYGEGLTPYFLSIGLYVGALTLSIIYPFREALGPHENGKQWFLGKLGVILIVASLQVSVLLVFLLYILNLSVESPLAFIGFTYLVSFVFMSLIFMLVGVLDNPGRFIAIVLLILQLGGSGGTFPVELLASPLQTIHGWLPMTYSVLGFRSVIFMDSPVLLGQSMVFLVTMAIITLAITFYFYHKKYRKLGNDVES</sequence>
<feature type="transmembrane region" description="Helical" evidence="6">
    <location>
        <begin position="780"/>
        <end position="803"/>
    </location>
</feature>
<dbReference type="PANTHER" id="PTHR43077">
    <property type="entry name" value="TRANSPORT PERMEASE YVFS-RELATED"/>
    <property type="match status" value="1"/>
</dbReference>
<dbReference type="Gene3D" id="1.10.287.2610">
    <property type="match status" value="1"/>
</dbReference>
<dbReference type="Pfam" id="PF12698">
    <property type="entry name" value="ABC2_membrane_3"/>
    <property type="match status" value="2"/>
</dbReference>
<evidence type="ECO:0000256" key="3">
    <source>
        <dbReference type="ARBA" id="ARBA00022989"/>
    </source>
</evidence>
<keyword evidence="4 6" id="KW-0472">Membrane</keyword>
<gene>
    <name evidence="8" type="ORF">J2Z83_002187</name>
</gene>
<dbReference type="InterPro" id="IPR023908">
    <property type="entry name" value="xxxLxxG_rpt"/>
</dbReference>
<dbReference type="InterPro" id="IPR013525">
    <property type="entry name" value="ABC2_TM"/>
</dbReference>
<dbReference type="InterPro" id="IPR017501">
    <property type="entry name" value="Phage_infect_YhgE_C"/>
</dbReference>
<organism evidence="8 9">
    <name type="scientific">Virgibacillus natechei</name>
    <dbReference type="NCBI Taxonomy" id="1216297"/>
    <lineage>
        <taxon>Bacteria</taxon>
        <taxon>Bacillati</taxon>
        <taxon>Bacillota</taxon>
        <taxon>Bacilli</taxon>
        <taxon>Bacillales</taxon>
        <taxon>Bacillaceae</taxon>
        <taxon>Virgibacillus</taxon>
    </lineage>
</organism>
<dbReference type="NCBIfam" id="TIGR03057">
    <property type="entry name" value="xxxLxxG_by_4"/>
    <property type="match status" value="1"/>
</dbReference>
<name>A0ABS4IIA0_9BACI</name>
<accession>A0ABS4IIA0</accession>
<evidence type="ECO:0000259" key="7">
    <source>
        <dbReference type="Pfam" id="PF12698"/>
    </source>
</evidence>
<protein>
    <submittedName>
        <fullName evidence="8">Membrane protein</fullName>
    </submittedName>
</protein>
<keyword evidence="9" id="KW-1185">Reference proteome</keyword>
<feature type="domain" description="ABC-2 type transporter transmembrane" evidence="7">
    <location>
        <begin position="495"/>
        <end position="801"/>
    </location>
</feature>
<evidence type="ECO:0000313" key="9">
    <source>
        <dbReference type="Proteomes" id="UP001519345"/>
    </source>
</evidence>
<comment type="subcellular location">
    <subcellularLocation>
        <location evidence="1">Membrane</location>
        <topology evidence="1">Multi-pass membrane protein</topology>
    </subcellularLocation>
</comment>
<dbReference type="SUPFAM" id="SSF58104">
    <property type="entry name" value="Methyl-accepting chemotaxis protein (MCP) signaling domain"/>
    <property type="match status" value="2"/>
</dbReference>
<reference evidence="8 9" key="1">
    <citation type="submission" date="2021-03" db="EMBL/GenBank/DDBJ databases">
        <title>Genomic Encyclopedia of Type Strains, Phase IV (KMG-IV): sequencing the most valuable type-strain genomes for metagenomic binning, comparative biology and taxonomic classification.</title>
        <authorList>
            <person name="Goeker M."/>
        </authorList>
    </citation>
    <scope>NUCLEOTIDE SEQUENCE [LARGE SCALE GENOMIC DNA]</scope>
    <source>
        <strain evidence="8 9">DSM 25609</strain>
    </source>
</reference>
<evidence type="ECO:0000256" key="6">
    <source>
        <dbReference type="SAM" id="Phobius"/>
    </source>
</evidence>
<feature type="transmembrane region" description="Helical" evidence="6">
    <location>
        <begin position="697"/>
        <end position="720"/>
    </location>
</feature>
<dbReference type="InterPro" id="IPR017500">
    <property type="entry name" value="Phage_infect_YhgE_N"/>
</dbReference>
<feature type="transmembrane region" description="Helical" evidence="6">
    <location>
        <begin position="630"/>
        <end position="649"/>
    </location>
</feature>
<comment type="caution">
    <text evidence="8">The sequence shown here is derived from an EMBL/GenBank/DDBJ whole genome shotgun (WGS) entry which is preliminary data.</text>
</comment>
<feature type="transmembrane region" description="Helical" evidence="6">
    <location>
        <begin position="669"/>
        <end position="691"/>
    </location>
</feature>
<proteinExistence type="predicted"/>
<dbReference type="EMBL" id="JAGGKX010000010">
    <property type="protein sequence ID" value="MBP1970071.1"/>
    <property type="molecule type" value="Genomic_DNA"/>
</dbReference>
<evidence type="ECO:0000256" key="2">
    <source>
        <dbReference type="ARBA" id="ARBA00022692"/>
    </source>
</evidence>
<dbReference type="RefSeq" id="WP_209463228.1">
    <property type="nucleotide sequence ID" value="NZ_CP110224.1"/>
</dbReference>
<feature type="coiled-coil region" evidence="5">
    <location>
        <begin position="307"/>
        <end position="341"/>
    </location>
</feature>
<feature type="domain" description="ABC-2 type transporter transmembrane" evidence="7">
    <location>
        <begin position="23"/>
        <end position="155"/>
    </location>
</feature>
<evidence type="ECO:0000313" key="8">
    <source>
        <dbReference type="EMBL" id="MBP1970071.1"/>
    </source>
</evidence>
<dbReference type="PANTHER" id="PTHR43077:SF5">
    <property type="entry name" value="PHAGE INFECTION PROTEIN"/>
    <property type="match status" value="1"/>
</dbReference>
<keyword evidence="2 6" id="KW-0812">Transmembrane</keyword>
<feature type="transmembrane region" description="Helical" evidence="6">
    <location>
        <begin position="17"/>
        <end position="40"/>
    </location>
</feature>
<feature type="transmembrane region" description="Helical" evidence="6">
    <location>
        <begin position="727"/>
        <end position="746"/>
    </location>
</feature>